<sequence>MAVVVDIYKRPQEQTKLFLSRAFVRKFRASRAGDAPEASDITQEGVLFQALTRAETGEAFVDFSMSVVVRADRAEELESLLRTYEGTIGAPRFGGGFRRLKENLAHPYLNLLPFSGKRQEARFLTLSRNSALFLANAGPWNREGQKPYPMVVLSNRYLGIAPIDLFEKRARSWNTIVVGSTGSGKTFTALYLLSEAVADDPETEIIIVDKKGDYAPWVEMMGGSVVDIAPESGVTVNMFDLDTTFFRERPHLPGEEKLGFLQKMFYVLFNRPDDPNLALKEQLWLEAVRLAYEAKVETAYDEHGREVGYTVVPPTLQQVVDTIRSLDAVGRNALTDEQKMVARQLATELSSWLTGPMARFLNGQTNLKGENDRIVYFNFQGIDRLESGLYMALALALIADRIYGRLNKAPRNVKKFIIFDEAHALFKIKEAAAMVVDLYRRARSYGAAVWTLTQTIAEYRGAYVGGMIETTNLFIFVNSKGQGKDISEILSLPEAVGRSAETLQRQKGAFNELLYIMYEEGGRIEGDIFRLYPTPWDYWLFTSSHEEVARREALRKQFGGDLYKAIQHLAQPNLEEDRVVEALLRGATDAAGIEALLKGKAPTKG</sequence>
<name>A0A430UE88_THESC</name>
<protein>
    <recommendedName>
        <fullName evidence="1">TraG P-loop domain-containing protein</fullName>
    </recommendedName>
</protein>
<dbReference type="Proteomes" id="UP000288347">
    <property type="component" value="Unassembled WGS sequence"/>
</dbReference>
<dbReference type="InterPro" id="IPR051162">
    <property type="entry name" value="T4SS_component"/>
</dbReference>
<dbReference type="EMBL" id="PEMH01000380">
    <property type="protein sequence ID" value="RTH97197.1"/>
    <property type="molecule type" value="Genomic_DNA"/>
</dbReference>
<dbReference type="Pfam" id="PF19044">
    <property type="entry name" value="P-loop_TraG"/>
    <property type="match status" value="1"/>
</dbReference>
<gene>
    <name evidence="2" type="ORF">CSW29_11845</name>
</gene>
<feature type="domain" description="TraG P-loop" evidence="1">
    <location>
        <begin position="173"/>
        <end position="571"/>
    </location>
</feature>
<dbReference type="AlphaFoldDB" id="A0A430UE88"/>
<dbReference type="SUPFAM" id="SSF52540">
    <property type="entry name" value="P-loop containing nucleoside triphosphate hydrolases"/>
    <property type="match status" value="1"/>
</dbReference>
<dbReference type="InterPro" id="IPR027417">
    <property type="entry name" value="P-loop_NTPase"/>
</dbReference>
<dbReference type="PANTHER" id="PTHR30121">
    <property type="entry name" value="UNCHARACTERIZED PROTEIN YJGR-RELATED"/>
    <property type="match status" value="1"/>
</dbReference>
<evidence type="ECO:0000313" key="3">
    <source>
        <dbReference type="Proteomes" id="UP000288347"/>
    </source>
</evidence>
<organism evidence="2 3">
    <name type="scientific">Thermus scotoductus</name>
    <dbReference type="NCBI Taxonomy" id="37636"/>
    <lineage>
        <taxon>Bacteria</taxon>
        <taxon>Thermotogati</taxon>
        <taxon>Deinococcota</taxon>
        <taxon>Deinococci</taxon>
        <taxon>Thermales</taxon>
        <taxon>Thermaceae</taxon>
        <taxon>Thermus</taxon>
    </lineage>
</organism>
<evidence type="ECO:0000313" key="2">
    <source>
        <dbReference type="EMBL" id="RTH97197.1"/>
    </source>
</evidence>
<dbReference type="PANTHER" id="PTHR30121:SF6">
    <property type="entry name" value="SLR6007 PROTEIN"/>
    <property type="match status" value="1"/>
</dbReference>
<accession>A0A430UE88</accession>
<dbReference type="Gene3D" id="3.40.50.300">
    <property type="entry name" value="P-loop containing nucleotide triphosphate hydrolases"/>
    <property type="match status" value="1"/>
</dbReference>
<comment type="caution">
    <text evidence="2">The sequence shown here is derived from an EMBL/GenBank/DDBJ whole genome shotgun (WGS) entry which is preliminary data.</text>
</comment>
<reference evidence="2 3" key="1">
    <citation type="journal article" date="2019" name="Extremophiles">
        <title>Biogeography of thermophiles and predominance of Thermus scotoductus in domestic water heaters.</title>
        <authorList>
            <person name="Wilpiszeski R.L."/>
            <person name="Zhang Z."/>
            <person name="House C.H."/>
        </authorList>
    </citation>
    <scope>NUCLEOTIDE SEQUENCE [LARGE SCALE GENOMIC DNA]</scope>
    <source>
        <strain evidence="2 3">16_S16</strain>
    </source>
</reference>
<dbReference type="InterPro" id="IPR043964">
    <property type="entry name" value="P-loop_TraG"/>
</dbReference>
<proteinExistence type="predicted"/>
<dbReference type="Gene3D" id="1.10.8.730">
    <property type="match status" value="1"/>
</dbReference>
<dbReference type="RefSeq" id="WP_126217358.1">
    <property type="nucleotide sequence ID" value="NZ_PEMH01000380.1"/>
</dbReference>
<evidence type="ECO:0000259" key="1">
    <source>
        <dbReference type="Pfam" id="PF19044"/>
    </source>
</evidence>